<comment type="caution">
    <text evidence="2">The sequence shown here is derived from an EMBL/GenBank/DDBJ whole genome shotgun (WGS) entry which is preliminary data.</text>
</comment>
<proteinExistence type="predicted"/>
<sequence length="133" mass="15309">MDNANQESAVVKLGHQHYGIQIIWRNMRGEIIAIASKSIQDEISTYTVECMVILKGLKLAIERRTRHLVNVKNDYSNFMAIVHTPNLHTFERALISLNHGFDLNSSKCYIFSYFGERNQCITCPCERDIPYVS</sequence>
<reference evidence="3" key="1">
    <citation type="submission" date="2024-07" db="EMBL/GenBank/DDBJ databases">
        <title>Two chromosome-level genome assemblies of Korean endemic species Abeliophyllum distichum and Forsythia ovata (Oleaceae).</title>
        <authorList>
            <person name="Jang H."/>
        </authorList>
    </citation>
    <scope>NUCLEOTIDE SEQUENCE [LARGE SCALE GENOMIC DNA]</scope>
</reference>
<accession>A0ABD1R292</accession>
<protein>
    <submittedName>
        <fullName evidence="2">Ribonuclease H domain</fullName>
    </submittedName>
</protein>
<evidence type="ECO:0000313" key="2">
    <source>
        <dbReference type="EMBL" id="KAL2481883.1"/>
    </source>
</evidence>
<dbReference type="AlphaFoldDB" id="A0ABD1R292"/>
<evidence type="ECO:0000313" key="3">
    <source>
        <dbReference type="Proteomes" id="UP001604336"/>
    </source>
</evidence>
<name>A0ABD1R292_9LAMI</name>
<evidence type="ECO:0000259" key="1">
    <source>
        <dbReference type="Pfam" id="PF13456"/>
    </source>
</evidence>
<feature type="domain" description="RNase H type-1" evidence="1">
    <location>
        <begin position="15"/>
        <end position="81"/>
    </location>
</feature>
<dbReference type="EMBL" id="JBFOLK010000010">
    <property type="protein sequence ID" value="KAL2481883.1"/>
    <property type="molecule type" value="Genomic_DNA"/>
</dbReference>
<organism evidence="2 3">
    <name type="scientific">Abeliophyllum distichum</name>
    <dbReference type="NCBI Taxonomy" id="126358"/>
    <lineage>
        <taxon>Eukaryota</taxon>
        <taxon>Viridiplantae</taxon>
        <taxon>Streptophyta</taxon>
        <taxon>Embryophyta</taxon>
        <taxon>Tracheophyta</taxon>
        <taxon>Spermatophyta</taxon>
        <taxon>Magnoliopsida</taxon>
        <taxon>eudicotyledons</taxon>
        <taxon>Gunneridae</taxon>
        <taxon>Pentapetalae</taxon>
        <taxon>asterids</taxon>
        <taxon>lamiids</taxon>
        <taxon>Lamiales</taxon>
        <taxon>Oleaceae</taxon>
        <taxon>Forsythieae</taxon>
        <taxon>Abeliophyllum</taxon>
    </lineage>
</organism>
<dbReference type="Proteomes" id="UP001604336">
    <property type="component" value="Unassembled WGS sequence"/>
</dbReference>
<keyword evidence="3" id="KW-1185">Reference proteome</keyword>
<dbReference type="Pfam" id="PF13456">
    <property type="entry name" value="RVT_3"/>
    <property type="match status" value="1"/>
</dbReference>
<gene>
    <name evidence="2" type="ORF">Adt_34849</name>
</gene>
<dbReference type="InterPro" id="IPR002156">
    <property type="entry name" value="RNaseH_domain"/>
</dbReference>